<keyword evidence="5" id="KW-0336">GPI-anchor</keyword>
<dbReference type="EMBL" id="JBAWTH010000026">
    <property type="protein sequence ID" value="KAL2286063.1"/>
    <property type="molecule type" value="Genomic_DNA"/>
</dbReference>
<evidence type="ECO:0000256" key="5">
    <source>
        <dbReference type="ARBA" id="ARBA00022622"/>
    </source>
</evidence>
<keyword evidence="9" id="KW-0349">Heme</keyword>
<keyword evidence="14" id="KW-1185">Reference proteome</keyword>
<evidence type="ECO:0000313" key="14">
    <source>
        <dbReference type="Proteomes" id="UP001600888"/>
    </source>
</evidence>
<keyword evidence="9" id="KW-0479">Metal-binding</keyword>
<evidence type="ECO:0000256" key="3">
    <source>
        <dbReference type="ARBA" id="ARBA00010031"/>
    </source>
</evidence>
<evidence type="ECO:0000256" key="8">
    <source>
        <dbReference type="ARBA" id="ARBA00023288"/>
    </source>
</evidence>
<evidence type="ECO:0000256" key="6">
    <source>
        <dbReference type="ARBA" id="ARBA00022729"/>
    </source>
</evidence>
<protein>
    <recommendedName>
        <fullName evidence="12">CFEM domain-containing protein</fullName>
    </recommendedName>
</protein>
<comment type="subcellular location">
    <subcellularLocation>
        <location evidence="1">Membrane</location>
        <topology evidence="1">Lipid-anchor</topology>
        <topology evidence="1">GPI-anchor</topology>
    </subcellularLocation>
    <subcellularLocation>
        <location evidence="2">Secreted</location>
    </subcellularLocation>
</comment>
<keyword evidence="8" id="KW-0449">Lipoprotein</keyword>
<feature type="binding site" description="axial binding residue" evidence="9">
    <location>
        <position position="51"/>
    </location>
    <ligand>
        <name>heme</name>
        <dbReference type="ChEBI" id="CHEBI:30413"/>
    </ligand>
    <ligandPart>
        <name>Fe</name>
        <dbReference type="ChEBI" id="CHEBI:18248"/>
    </ligandPart>
</feature>
<feature type="region of interest" description="Disordered" evidence="10">
    <location>
        <begin position="180"/>
        <end position="208"/>
    </location>
</feature>
<dbReference type="InterPro" id="IPR008427">
    <property type="entry name" value="Extracellular_membr_CFEM_dom"/>
</dbReference>
<organism evidence="13 14">
    <name type="scientific">Diaporthe vaccinii</name>
    <dbReference type="NCBI Taxonomy" id="105482"/>
    <lineage>
        <taxon>Eukaryota</taxon>
        <taxon>Fungi</taxon>
        <taxon>Dikarya</taxon>
        <taxon>Ascomycota</taxon>
        <taxon>Pezizomycotina</taxon>
        <taxon>Sordariomycetes</taxon>
        <taxon>Sordariomycetidae</taxon>
        <taxon>Diaporthales</taxon>
        <taxon>Diaporthaceae</taxon>
        <taxon>Diaporthe</taxon>
        <taxon>Diaporthe eres species complex</taxon>
    </lineage>
</organism>
<evidence type="ECO:0000256" key="2">
    <source>
        <dbReference type="ARBA" id="ARBA00004613"/>
    </source>
</evidence>
<feature type="domain" description="CFEM" evidence="12">
    <location>
        <begin position="1"/>
        <end position="118"/>
    </location>
</feature>
<feature type="chain" id="PRO_5045949550" description="CFEM domain-containing protein" evidence="11">
    <location>
        <begin position="20"/>
        <end position="263"/>
    </location>
</feature>
<keyword evidence="6 11" id="KW-0732">Signal</keyword>
<evidence type="ECO:0000256" key="11">
    <source>
        <dbReference type="SAM" id="SignalP"/>
    </source>
</evidence>
<dbReference type="SMART" id="SM00747">
    <property type="entry name" value="CFEM"/>
    <property type="match status" value="1"/>
</dbReference>
<evidence type="ECO:0000256" key="7">
    <source>
        <dbReference type="ARBA" id="ARBA00023157"/>
    </source>
</evidence>
<feature type="signal peptide" evidence="11">
    <location>
        <begin position="1"/>
        <end position="19"/>
    </location>
</feature>
<comment type="caution">
    <text evidence="9">Lacks conserved residue(s) required for the propagation of feature annotation.</text>
</comment>
<accession>A0ABR4EUF2</accession>
<dbReference type="Proteomes" id="UP001600888">
    <property type="component" value="Unassembled WGS sequence"/>
</dbReference>
<evidence type="ECO:0000256" key="10">
    <source>
        <dbReference type="SAM" id="MobiDB-lite"/>
    </source>
</evidence>
<feature type="compositionally biased region" description="Basic and acidic residues" evidence="10">
    <location>
        <begin position="180"/>
        <end position="192"/>
    </location>
</feature>
<feature type="compositionally biased region" description="Gly residues" evidence="10">
    <location>
        <begin position="133"/>
        <end position="146"/>
    </location>
</feature>
<comment type="caution">
    <text evidence="13">The sequence shown here is derived from an EMBL/GenBank/DDBJ whole genome shotgun (WGS) entry which is preliminary data.</text>
</comment>
<evidence type="ECO:0000313" key="13">
    <source>
        <dbReference type="EMBL" id="KAL2286063.1"/>
    </source>
</evidence>
<feature type="compositionally biased region" description="Low complexity" evidence="10">
    <location>
        <begin position="114"/>
        <end position="132"/>
    </location>
</feature>
<evidence type="ECO:0000256" key="9">
    <source>
        <dbReference type="PROSITE-ProRule" id="PRU01356"/>
    </source>
</evidence>
<comment type="similarity">
    <text evidence="3">Belongs to the RBT5 family.</text>
</comment>
<keyword evidence="7 9" id="KW-1015">Disulfide bond</keyword>
<feature type="disulfide bond" evidence="9">
    <location>
        <begin position="47"/>
        <end position="54"/>
    </location>
</feature>
<keyword evidence="4" id="KW-0964">Secreted</keyword>
<name>A0ABR4EUF2_9PEZI</name>
<evidence type="ECO:0000256" key="1">
    <source>
        <dbReference type="ARBA" id="ARBA00004589"/>
    </source>
</evidence>
<feature type="region of interest" description="Disordered" evidence="10">
    <location>
        <begin position="114"/>
        <end position="157"/>
    </location>
</feature>
<reference evidence="13 14" key="1">
    <citation type="submission" date="2024-03" db="EMBL/GenBank/DDBJ databases">
        <title>A high-quality draft genome sequence of Diaporthe vaccinii, a causative agent of upright dieback and viscid rot disease in cranberry plants.</title>
        <authorList>
            <person name="Sarrasin M."/>
            <person name="Lang B.F."/>
            <person name="Burger G."/>
        </authorList>
    </citation>
    <scope>NUCLEOTIDE SEQUENCE [LARGE SCALE GENOMIC DNA]</scope>
    <source>
        <strain evidence="13 14">IS7</strain>
    </source>
</reference>
<sequence length="263" mass="26032">MRLVSLHALALLCCGVAVAQDCINVALTAIPGCAQNCILNGAPSIGCQGTDFSCQCAQSAALYAAVEGCVSSACPSASYQAVIDGSEEVCGCAAPAGGAQAAAGTASVSGISGSAPASNTATATAAPTASSGGSSGGTGTTGGASGTTGAPNPGNTFTGYSSVSPIATASVIGGRVCVEEKRSQQRVTDRRVRNQRGARRADDLGAPATCGRAHINPAEEEEDTILRKGVRSLDDSRVQLSGITHLPYIRLIAHTSSPHPVDA</sequence>
<dbReference type="Pfam" id="PF05730">
    <property type="entry name" value="CFEM"/>
    <property type="match status" value="1"/>
</dbReference>
<evidence type="ECO:0000259" key="12">
    <source>
        <dbReference type="PROSITE" id="PS52012"/>
    </source>
</evidence>
<keyword evidence="5" id="KW-0472">Membrane</keyword>
<gene>
    <name evidence="13" type="ORF">FJTKL_07300</name>
</gene>
<keyword evidence="5" id="KW-0325">Glycoprotein</keyword>
<dbReference type="PROSITE" id="PS52012">
    <property type="entry name" value="CFEM"/>
    <property type="match status" value="1"/>
</dbReference>
<keyword evidence="9" id="KW-0408">Iron</keyword>
<proteinExistence type="inferred from homology"/>
<evidence type="ECO:0000256" key="4">
    <source>
        <dbReference type="ARBA" id="ARBA00022525"/>
    </source>
</evidence>